<feature type="domain" description="Calcineurin-like phosphoesterase" evidence="2">
    <location>
        <begin position="112"/>
        <end position="190"/>
    </location>
</feature>
<evidence type="ECO:0000313" key="4">
    <source>
        <dbReference type="Proteomes" id="UP000092555"/>
    </source>
</evidence>
<name>A0A1A0H9M2_9ASCO</name>
<dbReference type="PANTHER" id="PTHR42850">
    <property type="entry name" value="METALLOPHOSPHOESTERASE"/>
    <property type="match status" value="1"/>
</dbReference>
<dbReference type="SUPFAM" id="SSF56300">
    <property type="entry name" value="Metallo-dependent phosphatases"/>
    <property type="match status" value="1"/>
</dbReference>
<dbReference type="RefSeq" id="XP_018711100.1">
    <property type="nucleotide sequence ID" value="XM_018857621.1"/>
</dbReference>
<dbReference type="GeneID" id="30030597"/>
<dbReference type="AlphaFoldDB" id="A0A1A0H9M2"/>
<dbReference type="STRING" id="869754.A0A1A0H9M2"/>
<accession>A0A1A0H9M2</accession>
<dbReference type="GO" id="GO:0006798">
    <property type="term" value="P:polyphosphate catabolic process"/>
    <property type="evidence" value="ECO:0007669"/>
    <property type="project" value="TreeGrafter"/>
</dbReference>
<dbReference type="Pfam" id="PF00149">
    <property type="entry name" value="Metallophos"/>
    <property type="match status" value="1"/>
</dbReference>
<keyword evidence="4" id="KW-1185">Reference proteome</keyword>
<dbReference type="Proteomes" id="UP000092555">
    <property type="component" value="Unassembled WGS sequence"/>
</dbReference>
<dbReference type="InterPro" id="IPR029052">
    <property type="entry name" value="Metallo-depent_PP-like"/>
</dbReference>
<keyword evidence="1" id="KW-1133">Transmembrane helix</keyword>
<dbReference type="InterPro" id="IPR004843">
    <property type="entry name" value="Calcineurin-like_PHP"/>
</dbReference>
<evidence type="ECO:0000259" key="2">
    <source>
        <dbReference type="Pfam" id="PF00149"/>
    </source>
</evidence>
<dbReference type="InterPro" id="IPR050126">
    <property type="entry name" value="Ap4A_hydrolase"/>
</dbReference>
<dbReference type="GO" id="GO:0000298">
    <property type="term" value="F:endopolyphosphatase activity"/>
    <property type="evidence" value="ECO:0007669"/>
    <property type="project" value="TreeGrafter"/>
</dbReference>
<dbReference type="Gene3D" id="3.60.21.10">
    <property type="match status" value="1"/>
</dbReference>
<dbReference type="EMBL" id="LXTC01000004">
    <property type="protein sequence ID" value="OBA20578.1"/>
    <property type="molecule type" value="Genomic_DNA"/>
</dbReference>
<protein>
    <submittedName>
        <fullName evidence="3">Metallo-dependent phosphatase</fullName>
    </submittedName>
</protein>
<dbReference type="OrthoDB" id="10267127at2759"/>
<dbReference type="PRINTS" id="PR00114">
    <property type="entry name" value="STPHPHTASE"/>
</dbReference>
<sequence>MSYHAVDSHEDATSFFGDSHLTKRHKHLLLAGCIVTSGIILYCLCFLLPLMFIPKPCDIHEIAQLKSLDIILNPVLSKVALPWTSFDELDHDSGHADIEYLEEITSGTKKDRLIVVGDIHGQQKELHKLLKKISFNKKSDTLLVLGDFISKGPRSLEVIDDLIELGAKCILGNHEYYVLQRYAAFHGLTAPSFERGFFKGDSTRKSMSLDTESNFNDDPEFLLAKKLQPQHVKYINLCPVMMLMGHVPLHSSHNNGKGRSGQGLAVHAGLRWDLTQSLEEQDPLGCLEMRAYIGPHFNETTDDSGKENAISWSKIWNLKHKEGISEDDYVVYYGHDAHRGLNIKRWAKGMDTGCAKGGALSAMLIWQEKSINGGLVYKENVVSVKC</sequence>
<keyword evidence="1" id="KW-0472">Membrane</keyword>
<organism evidence="3 4">
    <name type="scientific">Metschnikowia bicuspidata var. bicuspidata NRRL YB-4993</name>
    <dbReference type="NCBI Taxonomy" id="869754"/>
    <lineage>
        <taxon>Eukaryota</taxon>
        <taxon>Fungi</taxon>
        <taxon>Dikarya</taxon>
        <taxon>Ascomycota</taxon>
        <taxon>Saccharomycotina</taxon>
        <taxon>Pichiomycetes</taxon>
        <taxon>Metschnikowiaceae</taxon>
        <taxon>Metschnikowia</taxon>
    </lineage>
</organism>
<dbReference type="InterPro" id="IPR006186">
    <property type="entry name" value="Ser/Thr-sp_prot-phosphatase"/>
</dbReference>
<dbReference type="GO" id="GO:0016791">
    <property type="term" value="F:phosphatase activity"/>
    <property type="evidence" value="ECO:0007669"/>
    <property type="project" value="TreeGrafter"/>
</dbReference>
<reference evidence="3 4" key="1">
    <citation type="submission" date="2016-05" db="EMBL/GenBank/DDBJ databases">
        <title>Comparative genomics of biotechnologically important yeasts.</title>
        <authorList>
            <consortium name="DOE Joint Genome Institute"/>
            <person name="Riley R."/>
            <person name="Haridas S."/>
            <person name="Wolfe K.H."/>
            <person name="Lopes M.R."/>
            <person name="Hittinger C.T."/>
            <person name="Goker M."/>
            <person name="Salamov A."/>
            <person name="Wisecaver J."/>
            <person name="Long T.M."/>
            <person name="Aerts A.L."/>
            <person name="Barry K."/>
            <person name="Choi C."/>
            <person name="Clum A."/>
            <person name="Coughlan A.Y."/>
            <person name="Deshpande S."/>
            <person name="Douglass A.P."/>
            <person name="Hanson S.J."/>
            <person name="Klenk H.-P."/>
            <person name="LaButti K."/>
            <person name="Lapidus A."/>
            <person name="Lindquist E."/>
            <person name="Lipzen A."/>
            <person name="Meier-kolthoff J.P."/>
            <person name="Ohm R.A."/>
            <person name="Otillar R.P."/>
            <person name="Pangilinan J."/>
            <person name="Peng Y."/>
            <person name="Rokas A."/>
            <person name="Rosa C.A."/>
            <person name="Scheuner C."/>
            <person name="Sibirny A.A."/>
            <person name="Slot J.C."/>
            <person name="Stielow J.B."/>
            <person name="Sun H."/>
            <person name="Kurtzman C.P."/>
            <person name="Blackwell M."/>
            <person name="Grigoriev I.V."/>
            <person name="Jeffries T.W."/>
        </authorList>
    </citation>
    <scope>NUCLEOTIDE SEQUENCE [LARGE SCALE GENOMIC DNA]</scope>
    <source>
        <strain evidence="3 4">NRRL YB-4993</strain>
    </source>
</reference>
<proteinExistence type="predicted"/>
<keyword evidence="1" id="KW-0812">Transmembrane</keyword>
<dbReference type="PANTHER" id="PTHR42850:SF4">
    <property type="entry name" value="ZINC-DEPENDENT ENDOPOLYPHOSPHATASE"/>
    <property type="match status" value="1"/>
</dbReference>
<gene>
    <name evidence="3" type="ORF">METBIDRAFT_43176</name>
</gene>
<evidence type="ECO:0000256" key="1">
    <source>
        <dbReference type="SAM" id="Phobius"/>
    </source>
</evidence>
<feature type="transmembrane region" description="Helical" evidence="1">
    <location>
        <begin position="28"/>
        <end position="52"/>
    </location>
</feature>
<dbReference type="GO" id="GO:0005737">
    <property type="term" value="C:cytoplasm"/>
    <property type="evidence" value="ECO:0007669"/>
    <property type="project" value="TreeGrafter"/>
</dbReference>
<comment type="caution">
    <text evidence="3">The sequence shown here is derived from an EMBL/GenBank/DDBJ whole genome shotgun (WGS) entry which is preliminary data.</text>
</comment>
<evidence type="ECO:0000313" key="3">
    <source>
        <dbReference type="EMBL" id="OBA20578.1"/>
    </source>
</evidence>